<evidence type="ECO:0000313" key="11">
    <source>
        <dbReference type="Proteomes" id="UP000030764"/>
    </source>
</evidence>
<dbReference type="PIRSF" id="PIRSF017434">
    <property type="entry name" value="Purine_5'-nucleotidase"/>
    <property type="match status" value="1"/>
</dbReference>
<feature type="binding site" evidence="6">
    <location>
        <position position="35"/>
    </location>
    <ligand>
        <name>Mg(2+)</name>
        <dbReference type="ChEBI" id="CHEBI:18420"/>
    </ligand>
</feature>
<dbReference type="InterPro" id="IPR008380">
    <property type="entry name" value="HAD-SF_hydro_IG_5-nucl"/>
</dbReference>
<evidence type="ECO:0000313" key="10">
    <source>
        <dbReference type="EMBL" id="KFD71234.1"/>
    </source>
</evidence>
<keyword evidence="8" id="KW-1133">Transmembrane helix</keyword>
<keyword evidence="11" id="KW-1185">Reference proteome</keyword>
<dbReference type="GO" id="GO:0046872">
    <property type="term" value="F:metal ion binding"/>
    <property type="evidence" value="ECO:0007669"/>
    <property type="project" value="UniProtKB-KW"/>
</dbReference>
<comment type="similarity">
    <text evidence="1">Belongs to the 5'(3')-deoxyribonucleotidase family.</text>
</comment>
<dbReference type="InterPro" id="IPR023214">
    <property type="entry name" value="HAD_sf"/>
</dbReference>
<evidence type="ECO:0000313" key="9">
    <source>
        <dbReference type="EMBL" id="KFD54145.1"/>
    </source>
</evidence>
<feature type="region of interest" description="Disordered" evidence="7">
    <location>
        <begin position="546"/>
        <end position="618"/>
    </location>
</feature>
<keyword evidence="2 6" id="KW-0479">Metal-binding</keyword>
<dbReference type="InterPro" id="IPR036412">
    <property type="entry name" value="HAD-like_sf"/>
</dbReference>
<reference evidence="9 11" key="1">
    <citation type="journal article" date="2014" name="Nat. Genet.">
        <title>Genome and transcriptome of the porcine whipworm Trichuris suis.</title>
        <authorList>
            <person name="Jex A.R."/>
            <person name="Nejsum P."/>
            <person name="Schwarz E.M."/>
            <person name="Hu L."/>
            <person name="Young N.D."/>
            <person name="Hall R.S."/>
            <person name="Korhonen P.K."/>
            <person name="Liao S."/>
            <person name="Thamsborg S."/>
            <person name="Xia J."/>
            <person name="Xu P."/>
            <person name="Wang S."/>
            <person name="Scheerlinck J.P."/>
            <person name="Hofmann A."/>
            <person name="Sternberg P.W."/>
            <person name="Wang J."/>
            <person name="Gasser R.B."/>
        </authorList>
    </citation>
    <scope>NUCLEOTIDE SEQUENCE [LARGE SCALE GENOMIC DNA]</scope>
    <source>
        <strain evidence="10">DCEP-RM93F</strain>
        <strain evidence="9">DCEP-RM93M</strain>
    </source>
</reference>
<dbReference type="GO" id="GO:0008253">
    <property type="term" value="F:5'-nucleotidase activity"/>
    <property type="evidence" value="ECO:0007669"/>
    <property type="project" value="TreeGrafter"/>
</dbReference>
<dbReference type="Proteomes" id="UP000030758">
    <property type="component" value="Unassembled WGS sequence"/>
</dbReference>
<protein>
    <recommendedName>
        <fullName evidence="12">HAD superfamily hydrolase, 5'-nucleotidase</fullName>
    </recommendedName>
</protein>
<keyword evidence="4 6" id="KW-0460">Magnesium</keyword>
<gene>
    <name evidence="9" type="ORF">M513_04922</name>
    <name evidence="10" type="ORF">M514_04922</name>
</gene>
<dbReference type="PANTHER" id="PTHR12103:SF15">
    <property type="entry name" value="CYTOSOLIC PURINE 5'-NUCLEOTIDASE"/>
    <property type="match status" value="1"/>
</dbReference>
<organism evidence="9 11">
    <name type="scientific">Trichuris suis</name>
    <name type="common">pig whipworm</name>
    <dbReference type="NCBI Taxonomy" id="68888"/>
    <lineage>
        <taxon>Eukaryota</taxon>
        <taxon>Metazoa</taxon>
        <taxon>Ecdysozoa</taxon>
        <taxon>Nematoda</taxon>
        <taxon>Enoplea</taxon>
        <taxon>Dorylaimia</taxon>
        <taxon>Trichinellida</taxon>
        <taxon>Trichuridae</taxon>
        <taxon>Trichuris</taxon>
    </lineage>
</organism>
<evidence type="ECO:0000256" key="7">
    <source>
        <dbReference type="SAM" id="MobiDB-lite"/>
    </source>
</evidence>
<keyword evidence="8" id="KW-0812">Transmembrane</keyword>
<feature type="active site" description="Proton donor" evidence="5">
    <location>
        <position position="37"/>
    </location>
</feature>
<name>A0A085MA99_9BILA</name>
<dbReference type="SUPFAM" id="SSF56784">
    <property type="entry name" value="HAD-like"/>
    <property type="match status" value="1"/>
</dbReference>
<keyword evidence="3" id="KW-0378">Hydrolase</keyword>
<evidence type="ECO:0008006" key="12">
    <source>
        <dbReference type="Google" id="ProtNLM"/>
    </source>
</evidence>
<feature type="binding site" evidence="6">
    <location>
        <position position="331"/>
    </location>
    <ligand>
        <name>Mg(2+)</name>
        <dbReference type="ChEBI" id="CHEBI:18420"/>
    </ligand>
</feature>
<dbReference type="Proteomes" id="UP000030764">
    <property type="component" value="Unassembled WGS sequence"/>
</dbReference>
<evidence type="ECO:0000256" key="8">
    <source>
        <dbReference type="SAM" id="Phobius"/>
    </source>
</evidence>
<dbReference type="PANTHER" id="PTHR12103">
    <property type="entry name" value="5'-NUCLEOTIDASE DOMAIN-CONTAINING"/>
    <property type="match status" value="1"/>
</dbReference>
<dbReference type="GO" id="GO:0046037">
    <property type="term" value="P:GMP metabolic process"/>
    <property type="evidence" value="ECO:0007669"/>
    <property type="project" value="UniProtKB-ARBA"/>
</dbReference>
<dbReference type="EMBL" id="KL367483">
    <property type="protein sequence ID" value="KFD71234.1"/>
    <property type="molecule type" value="Genomic_DNA"/>
</dbReference>
<evidence type="ECO:0000256" key="1">
    <source>
        <dbReference type="ARBA" id="ARBA00009589"/>
    </source>
</evidence>
<feature type="transmembrane region" description="Helical" evidence="8">
    <location>
        <begin position="375"/>
        <end position="399"/>
    </location>
</feature>
<dbReference type="AlphaFoldDB" id="A0A085MA99"/>
<evidence type="ECO:0000256" key="6">
    <source>
        <dbReference type="PIRSR" id="PIRSR017434-2"/>
    </source>
</evidence>
<evidence type="ECO:0000256" key="2">
    <source>
        <dbReference type="ARBA" id="ARBA00022723"/>
    </source>
</evidence>
<feature type="active site" description="Nucleophile" evidence="5">
    <location>
        <position position="35"/>
    </location>
</feature>
<dbReference type="CDD" id="cd07522">
    <property type="entry name" value="HAD_cN-II"/>
    <property type="match status" value="1"/>
</dbReference>
<sequence>MLGSAQTKKYRRDAGKRVFVNRSLELGKIKFFGFDMDYTLASYKTPAYETLGFRLVIEHLVSIGYPNELLQLQYDSTFPSRGLWFDNIYGNLLKVDPYGNILVGAHGFDFLSPAAIEALYPNKFIQLSEERVYVLNTLFSVPETYLLASLVNYLDNSPGCKRSTTGITLGDLFMSYHSVYQDVRKAVDYVHYHGSLKQITLENLERYIHKDNRIPMLLDRIVNFRMRETGAKTFLLTNSAYHYTDKVMAYLLDSENRNWRSYFDAIVVDANKPLWFAEGTVFRQIDTESGVPKIGSHIGPLKPHVAYAGGSCEVFSKLLGAKGREVLYVGDHIFGDVLRSKKGRGWRTFLVVPELLHELQIWTERKGLFLRLQKLDVALGSVFKYCYFCLLIILAVSFYNCLHSFNDVSFLSDSKLRWRGCLQVPSWWPPIQLVVAQPLYGSSWFNCISVFADPLKANMDSSSDQPPDIRKIRQDIRKVTHEMDMCYGIFGSLFRSGSRQTFFASQVERYADLYAHSCCNLLYYPFFYFFRAAPMLMPHESTVEHETSESIDSGGQLMGRGRVVAGDSATPPLTDGYLGNKNGEAGEQNCKKTSETKRLDLPETPTQPTYVHEDDRDDELIKSVSLEGTSEDASFDNN</sequence>
<dbReference type="Gene3D" id="3.40.50.1000">
    <property type="entry name" value="HAD superfamily/HAD-like"/>
    <property type="match status" value="1"/>
</dbReference>
<proteinExistence type="inferred from homology"/>
<evidence type="ECO:0000256" key="4">
    <source>
        <dbReference type="ARBA" id="ARBA00022842"/>
    </source>
</evidence>
<comment type="cofactor">
    <cofactor evidence="6">
        <name>Mg(2+)</name>
        <dbReference type="ChEBI" id="CHEBI:18420"/>
    </cofactor>
    <text evidence="6">Binds 1 Mg(2+) ion per subunit.</text>
</comment>
<keyword evidence="8" id="KW-0472">Membrane</keyword>
<evidence type="ECO:0000256" key="3">
    <source>
        <dbReference type="ARBA" id="ARBA00022801"/>
    </source>
</evidence>
<dbReference type="InterPro" id="IPR016695">
    <property type="entry name" value="Pur_nucleotidase"/>
</dbReference>
<dbReference type="NCBIfam" id="TIGR02244">
    <property type="entry name" value="HAD-IG-Ncltidse"/>
    <property type="match status" value="1"/>
</dbReference>
<accession>A0A085MA99</accession>
<feature type="compositionally biased region" description="Basic and acidic residues" evidence="7">
    <location>
        <begin position="589"/>
        <end position="601"/>
    </location>
</feature>
<feature type="binding site" evidence="6">
    <location>
        <position position="37"/>
    </location>
    <ligand>
        <name>GMP</name>
        <dbReference type="ChEBI" id="CHEBI:58115"/>
    </ligand>
</feature>
<dbReference type="Pfam" id="PF05761">
    <property type="entry name" value="5_nucleotid"/>
    <property type="match status" value="1"/>
</dbReference>
<evidence type="ECO:0000256" key="5">
    <source>
        <dbReference type="PIRSR" id="PIRSR017434-1"/>
    </source>
</evidence>
<dbReference type="EMBL" id="KL363210">
    <property type="protein sequence ID" value="KFD54145.1"/>
    <property type="molecule type" value="Genomic_DNA"/>
</dbReference>
<dbReference type="FunFam" id="3.40.50.1000:FF:000021">
    <property type="entry name" value="NT5C2 isoform 1"/>
    <property type="match status" value="1"/>
</dbReference>